<feature type="transmembrane region" description="Helical" evidence="5">
    <location>
        <begin position="61"/>
        <end position="82"/>
    </location>
</feature>
<dbReference type="PRINTS" id="PR01840">
    <property type="entry name" value="TATCFAMILY"/>
</dbReference>
<sequence length="252" mass="27394">MNAQPLVEHLKELRRRLIWVVAVLLLCLFAAVPFANTLYSLVAKPLMESLPPGAHMQAIDVIAPIFVPLKVALMAAFLVSLPHTLYQLWAFVAPALYRHEKRLVAPLLLSSVGLFFAGMAFCYFLVFPLVFKVFASATPEGVSMMTDIDRYLSFVLGMFVAFGAAFELPVLVVLLYRMGAVPLTALKTARPYVVVAAFVVAGIITPPDVISQFLLAVPLIALYEAGLLMCRLTKPNAEVAALPSTTDADEAG</sequence>
<keyword evidence="5" id="KW-1003">Cell membrane</keyword>
<evidence type="ECO:0000313" key="7">
    <source>
        <dbReference type="Proteomes" id="UP000077885"/>
    </source>
</evidence>
<dbReference type="AlphaFoldDB" id="A0A1A9RYE3"/>
<dbReference type="NCBIfam" id="TIGR00945">
    <property type="entry name" value="tatC"/>
    <property type="match status" value="1"/>
</dbReference>
<dbReference type="OrthoDB" id="9777044at2"/>
<organism evidence="6 7">
    <name type="scientific">Eikenella longinqua</name>
    <dbReference type="NCBI Taxonomy" id="1795827"/>
    <lineage>
        <taxon>Bacteria</taxon>
        <taxon>Pseudomonadati</taxon>
        <taxon>Pseudomonadota</taxon>
        <taxon>Betaproteobacteria</taxon>
        <taxon>Neisseriales</taxon>
        <taxon>Neisseriaceae</taxon>
        <taxon>Eikenella</taxon>
    </lineage>
</organism>
<comment type="similarity">
    <text evidence="5">Belongs to the TatC family.</text>
</comment>
<name>A0A1A9RYE3_9NEIS</name>
<protein>
    <recommendedName>
        <fullName evidence="5">Sec-independent protein translocase protein TatC</fullName>
    </recommendedName>
</protein>
<dbReference type="PANTHER" id="PTHR30371:SF0">
    <property type="entry name" value="SEC-INDEPENDENT PROTEIN TRANSLOCASE PROTEIN TATC, CHLOROPLASTIC-RELATED"/>
    <property type="match status" value="1"/>
</dbReference>
<evidence type="ECO:0000256" key="2">
    <source>
        <dbReference type="ARBA" id="ARBA00022692"/>
    </source>
</evidence>
<dbReference type="GO" id="GO:0033281">
    <property type="term" value="C:TAT protein transport complex"/>
    <property type="evidence" value="ECO:0007669"/>
    <property type="project" value="UniProtKB-UniRule"/>
</dbReference>
<keyword evidence="2 5" id="KW-0812">Transmembrane</keyword>
<dbReference type="EMBL" id="LXSL01000013">
    <property type="protein sequence ID" value="OAM29995.1"/>
    <property type="molecule type" value="Genomic_DNA"/>
</dbReference>
<feature type="transmembrane region" description="Helical" evidence="5">
    <location>
        <begin position="210"/>
        <end position="230"/>
    </location>
</feature>
<feature type="transmembrane region" description="Helical" evidence="5">
    <location>
        <begin position="151"/>
        <end position="176"/>
    </location>
</feature>
<feature type="transmembrane region" description="Helical" evidence="5">
    <location>
        <begin position="188"/>
        <end position="204"/>
    </location>
</feature>
<dbReference type="HAMAP" id="MF_00902">
    <property type="entry name" value="TatC"/>
    <property type="match status" value="1"/>
</dbReference>
<feature type="transmembrane region" description="Helical" evidence="5">
    <location>
        <begin position="17"/>
        <end position="41"/>
    </location>
</feature>
<keyword evidence="4 5" id="KW-0472">Membrane</keyword>
<accession>A0A1A9RYE3</accession>
<keyword evidence="5" id="KW-0813">Transport</keyword>
<dbReference type="RefSeq" id="WP_067590909.1">
    <property type="nucleotide sequence ID" value="NZ_LXSL01000013.1"/>
</dbReference>
<dbReference type="GO" id="GO:0009977">
    <property type="term" value="F:proton motive force dependent protein transmembrane transporter activity"/>
    <property type="evidence" value="ECO:0007669"/>
    <property type="project" value="TreeGrafter"/>
</dbReference>
<dbReference type="PANTHER" id="PTHR30371">
    <property type="entry name" value="SEC-INDEPENDENT PROTEIN TRANSLOCASE PROTEIN TATC"/>
    <property type="match status" value="1"/>
</dbReference>
<comment type="function">
    <text evidence="5">Part of the twin-arginine translocation (Tat) system that transports large folded proteins containing a characteristic twin-arginine motif in their signal peptide across membranes. Together with TatB, TatC is part of a receptor directly interacting with Tat signal peptides.</text>
</comment>
<keyword evidence="7" id="KW-1185">Reference proteome</keyword>
<dbReference type="GO" id="GO:0043953">
    <property type="term" value="P:protein transport by the Tat complex"/>
    <property type="evidence" value="ECO:0007669"/>
    <property type="project" value="UniProtKB-UniRule"/>
</dbReference>
<dbReference type="GO" id="GO:0065002">
    <property type="term" value="P:intracellular protein transmembrane transport"/>
    <property type="evidence" value="ECO:0007669"/>
    <property type="project" value="TreeGrafter"/>
</dbReference>
<evidence type="ECO:0000256" key="5">
    <source>
        <dbReference type="HAMAP-Rule" id="MF_00902"/>
    </source>
</evidence>
<keyword evidence="5" id="KW-0811">Translocation</keyword>
<gene>
    <name evidence="5" type="primary">tatC</name>
    <name evidence="6" type="ORF">A7P95_02940</name>
</gene>
<proteinExistence type="inferred from homology"/>
<dbReference type="STRING" id="1795827.A7P95_02940"/>
<reference evidence="7" key="1">
    <citation type="submission" date="2016-05" db="EMBL/GenBank/DDBJ databases">
        <title>Draft genome of Corynebacterium afermentans subsp. afermentans LCDC 88199T.</title>
        <authorList>
            <person name="Bernier A.-M."/>
            <person name="Bernard K."/>
        </authorList>
    </citation>
    <scope>NUCLEOTIDE SEQUENCE [LARGE SCALE GENOMIC DNA]</scope>
    <source>
        <strain evidence="7">NML02-A-017</strain>
    </source>
</reference>
<comment type="subcellular location">
    <subcellularLocation>
        <location evidence="5">Cell membrane</location>
        <topology evidence="5">Multi-pass membrane protein</topology>
    </subcellularLocation>
    <subcellularLocation>
        <location evidence="1">Membrane</location>
        <topology evidence="1">Multi-pass membrane protein</topology>
    </subcellularLocation>
</comment>
<evidence type="ECO:0000256" key="1">
    <source>
        <dbReference type="ARBA" id="ARBA00004141"/>
    </source>
</evidence>
<comment type="subunit">
    <text evidence="5">The Tat system comprises two distinct complexes: a TatABC complex, containing multiple copies of TatA, TatB and TatC subunits, and a separate TatA complex, containing only TatA subunits. Substrates initially bind to the TatABC complex, which probably triggers association of the separate TatA complex to form the active translocon.</text>
</comment>
<evidence type="ECO:0000256" key="4">
    <source>
        <dbReference type="ARBA" id="ARBA00023136"/>
    </source>
</evidence>
<feature type="transmembrane region" description="Helical" evidence="5">
    <location>
        <begin position="103"/>
        <end position="131"/>
    </location>
</feature>
<keyword evidence="5" id="KW-0653">Protein transport</keyword>
<dbReference type="Pfam" id="PF00902">
    <property type="entry name" value="TatC"/>
    <property type="match status" value="1"/>
</dbReference>
<comment type="caution">
    <text evidence="6">The sequence shown here is derived from an EMBL/GenBank/DDBJ whole genome shotgun (WGS) entry which is preliminary data.</text>
</comment>
<evidence type="ECO:0000313" key="6">
    <source>
        <dbReference type="EMBL" id="OAM29995.1"/>
    </source>
</evidence>
<dbReference type="Proteomes" id="UP000077885">
    <property type="component" value="Unassembled WGS sequence"/>
</dbReference>
<dbReference type="InterPro" id="IPR002033">
    <property type="entry name" value="TatC"/>
</dbReference>
<keyword evidence="3 5" id="KW-1133">Transmembrane helix</keyword>
<evidence type="ECO:0000256" key="3">
    <source>
        <dbReference type="ARBA" id="ARBA00022989"/>
    </source>
</evidence>